<protein>
    <recommendedName>
        <fullName evidence="9">TerC family protein</fullName>
    </recommendedName>
</protein>
<sequence length="257" mass="28568">MFPNFLDPTILASLLTLTAMEIILGIDNIVFISVLVSKLPAQMAKRARAIGILLALVFRIGLLFALTWLIGLTQPVFTVFDQPFSWRDLIMISGGLFLIYKAMAEIHLELEFSDEDETKIRTGKAEYVFGAAIAQIIVIDLVFSIDSIVTAIGMAEHIEVMIAAMIIAMIVMYAASGPISHFIERHQTTKMLALSFLMLIGFALVGDGISLHIPRGYIYAMMAFSVLVEFLNIVSLDARRRKKLAKINKQQEEQQGT</sequence>
<keyword evidence="8" id="KW-1185">Reference proteome</keyword>
<evidence type="ECO:0000256" key="5">
    <source>
        <dbReference type="ARBA" id="ARBA00023136"/>
    </source>
</evidence>
<dbReference type="InterPro" id="IPR005496">
    <property type="entry name" value="Integral_membrane_TerC"/>
</dbReference>
<dbReference type="RefSeq" id="WP_101533645.1">
    <property type="nucleotide sequence ID" value="NZ_PKUQ01000016.1"/>
</dbReference>
<dbReference type="EMBL" id="PKUQ01000016">
    <property type="protein sequence ID" value="PLW77628.1"/>
    <property type="molecule type" value="Genomic_DNA"/>
</dbReference>
<evidence type="ECO:0000256" key="3">
    <source>
        <dbReference type="ARBA" id="ARBA00022692"/>
    </source>
</evidence>
<feature type="transmembrane region" description="Helical" evidence="6">
    <location>
        <begin position="217"/>
        <end position="236"/>
    </location>
</feature>
<feature type="transmembrane region" description="Helical" evidence="6">
    <location>
        <begin position="12"/>
        <end position="37"/>
    </location>
</feature>
<dbReference type="GO" id="GO:0016020">
    <property type="term" value="C:membrane"/>
    <property type="evidence" value="ECO:0007669"/>
    <property type="project" value="UniProtKB-SubCell"/>
</dbReference>
<reference evidence="7 8" key="1">
    <citation type="submission" date="2018-01" db="EMBL/GenBank/DDBJ databases">
        <title>The draft genome sequence of Cohaesibacter sp. H1304.</title>
        <authorList>
            <person name="Wang N.-N."/>
            <person name="Du Z.-J."/>
        </authorList>
    </citation>
    <scope>NUCLEOTIDE SEQUENCE [LARGE SCALE GENOMIC DNA]</scope>
    <source>
        <strain evidence="7 8">H1304</strain>
    </source>
</reference>
<evidence type="ECO:0000256" key="2">
    <source>
        <dbReference type="ARBA" id="ARBA00007511"/>
    </source>
</evidence>
<evidence type="ECO:0000256" key="1">
    <source>
        <dbReference type="ARBA" id="ARBA00004141"/>
    </source>
</evidence>
<feature type="transmembrane region" description="Helical" evidence="6">
    <location>
        <begin position="90"/>
        <end position="108"/>
    </location>
</feature>
<feature type="transmembrane region" description="Helical" evidence="6">
    <location>
        <begin position="128"/>
        <end position="154"/>
    </location>
</feature>
<evidence type="ECO:0000313" key="7">
    <source>
        <dbReference type="EMBL" id="PLW77628.1"/>
    </source>
</evidence>
<evidence type="ECO:0000256" key="6">
    <source>
        <dbReference type="SAM" id="Phobius"/>
    </source>
</evidence>
<organism evidence="7 8">
    <name type="scientific">Cohaesibacter celericrescens</name>
    <dbReference type="NCBI Taxonomy" id="2067669"/>
    <lineage>
        <taxon>Bacteria</taxon>
        <taxon>Pseudomonadati</taxon>
        <taxon>Pseudomonadota</taxon>
        <taxon>Alphaproteobacteria</taxon>
        <taxon>Hyphomicrobiales</taxon>
        <taxon>Cohaesibacteraceae</taxon>
    </lineage>
</organism>
<evidence type="ECO:0000256" key="4">
    <source>
        <dbReference type="ARBA" id="ARBA00022989"/>
    </source>
</evidence>
<name>A0A2N5XT80_9HYPH</name>
<feature type="transmembrane region" description="Helical" evidence="6">
    <location>
        <begin position="191"/>
        <end position="211"/>
    </location>
</feature>
<comment type="similarity">
    <text evidence="2">Belongs to the TerC family.</text>
</comment>
<dbReference type="PANTHER" id="PTHR30238">
    <property type="entry name" value="MEMBRANE BOUND PREDICTED REDOX MODULATOR"/>
    <property type="match status" value="1"/>
</dbReference>
<evidence type="ECO:0008006" key="9">
    <source>
        <dbReference type="Google" id="ProtNLM"/>
    </source>
</evidence>
<feature type="transmembrane region" description="Helical" evidence="6">
    <location>
        <begin position="160"/>
        <end position="179"/>
    </location>
</feature>
<keyword evidence="4 6" id="KW-1133">Transmembrane helix</keyword>
<evidence type="ECO:0000313" key="8">
    <source>
        <dbReference type="Proteomes" id="UP000234881"/>
    </source>
</evidence>
<keyword evidence="3 6" id="KW-0812">Transmembrane</keyword>
<proteinExistence type="inferred from homology"/>
<comment type="caution">
    <text evidence="7">The sequence shown here is derived from an EMBL/GenBank/DDBJ whole genome shotgun (WGS) entry which is preliminary data.</text>
</comment>
<dbReference type="Proteomes" id="UP000234881">
    <property type="component" value="Unassembled WGS sequence"/>
</dbReference>
<dbReference type="OrthoDB" id="9805314at2"/>
<dbReference type="AlphaFoldDB" id="A0A2N5XT80"/>
<feature type="transmembrane region" description="Helical" evidence="6">
    <location>
        <begin position="49"/>
        <end position="70"/>
    </location>
</feature>
<comment type="subcellular location">
    <subcellularLocation>
        <location evidence="1">Membrane</location>
        <topology evidence="1">Multi-pass membrane protein</topology>
    </subcellularLocation>
</comment>
<accession>A0A2N5XT80</accession>
<keyword evidence="5 6" id="KW-0472">Membrane</keyword>
<dbReference type="PANTHER" id="PTHR30238:SF4">
    <property type="entry name" value="SLL1022 PROTEIN"/>
    <property type="match status" value="1"/>
</dbReference>
<gene>
    <name evidence="7" type="ORF">C0081_10000</name>
</gene>
<dbReference type="Pfam" id="PF03741">
    <property type="entry name" value="TerC"/>
    <property type="match status" value="1"/>
</dbReference>